<dbReference type="Proteomes" id="UP000236291">
    <property type="component" value="Unassembled WGS sequence"/>
</dbReference>
<dbReference type="Gene3D" id="3.60.40.10">
    <property type="entry name" value="PPM-type phosphatase domain"/>
    <property type="match status" value="1"/>
</dbReference>
<reference evidence="1 2" key="1">
    <citation type="journal article" date="2014" name="Am. J. Bot.">
        <title>Genome assembly and annotation for red clover (Trifolium pratense; Fabaceae).</title>
        <authorList>
            <person name="Istvanek J."/>
            <person name="Jaros M."/>
            <person name="Krenek A."/>
            <person name="Repkova J."/>
        </authorList>
    </citation>
    <scope>NUCLEOTIDE SEQUENCE [LARGE SCALE GENOMIC DNA]</scope>
    <source>
        <strain evidence="2">cv. Tatra</strain>
        <tissue evidence="1">Young leaves</tissue>
    </source>
</reference>
<feature type="non-terminal residue" evidence="1">
    <location>
        <position position="1"/>
    </location>
</feature>
<evidence type="ECO:0000313" key="2">
    <source>
        <dbReference type="Proteomes" id="UP000236291"/>
    </source>
</evidence>
<sequence>AARVVNTSPRDRIAERLVTLALEKGAAKRGKKYRDLIEIPKSNCISGNNGNRNYGFRSAYHDDITVIVVYLDQRLNREGVTPEINSYTGYDYAVQQSEFTNFYNNANA</sequence>
<accession>A0A2K3NK00</accession>
<reference evidence="1 2" key="2">
    <citation type="journal article" date="2017" name="Front. Plant Sci.">
        <title>Gene Classification and Mining of Molecular Markers Useful in Red Clover (Trifolium pratense) Breeding.</title>
        <authorList>
            <person name="Istvanek J."/>
            <person name="Dluhosova J."/>
            <person name="Dluhos P."/>
            <person name="Patkova L."/>
            <person name="Nedelnik J."/>
            <person name="Repkova J."/>
        </authorList>
    </citation>
    <scope>NUCLEOTIDE SEQUENCE [LARGE SCALE GENOMIC DNA]</scope>
    <source>
        <strain evidence="2">cv. Tatra</strain>
        <tissue evidence="1">Young leaves</tissue>
    </source>
</reference>
<organism evidence="1 2">
    <name type="scientific">Trifolium pratense</name>
    <name type="common">Red clover</name>
    <dbReference type="NCBI Taxonomy" id="57577"/>
    <lineage>
        <taxon>Eukaryota</taxon>
        <taxon>Viridiplantae</taxon>
        <taxon>Streptophyta</taxon>
        <taxon>Embryophyta</taxon>
        <taxon>Tracheophyta</taxon>
        <taxon>Spermatophyta</taxon>
        <taxon>Magnoliopsida</taxon>
        <taxon>eudicotyledons</taxon>
        <taxon>Gunneridae</taxon>
        <taxon>Pentapetalae</taxon>
        <taxon>rosids</taxon>
        <taxon>fabids</taxon>
        <taxon>Fabales</taxon>
        <taxon>Fabaceae</taxon>
        <taxon>Papilionoideae</taxon>
        <taxon>50 kb inversion clade</taxon>
        <taxon>NPAAA clade</taxon>
        <taxon>Hologalegina</taxon>
        <taxon>IRL clade</taxon>
        <taxon>Trifolieae</taxon>
        <taxon>Trifolium</taxon>
    </lineage>
</organism>
<proteinExistence type="predicted"/>
<dbReference type="InterPro" id="IPR036457">
    <property type="entry name" value="PPM-type-like_dom_sf"/>
</dbReference>
<dbReference type="AlphaFoldDB" id="A0A2K3NK00"/>
<gene>
    <name evidence="1" type="ORF">L195_g026680</name>
</gene>
<dbReference type="STRING" id="57577.A0A2K3NK00"/>
<dbReference type="ExpressionAtlas" id="A0A2K3NK00">
    <property type="expression patterns" value="baseline"/>
</dbReference>
<name>A0A2K3NK00_TRIPR</name>
<dbReference type="EMBL" id="ASHM01022516">
    <property type="protein sequence ID" value="PNY03353.1"/>
    <property type="molecule type" value="Genomic_DNA"/>
</dbReference>
<comment type="caution">
    <text evidence="1">The sequence shown here is derived from an EMBL/GenBank/DDBJ whole genome shotgun (WGS) entry which is preliminary data.</text>
</comment>
<evidence type="ECO:0000313" key="1">
    <source>
        <dbReference type="EMBL" id="PNY03353.1"/>
    </source>
</evidence>
<protein>
    <submittedName>
        <fullName evidence="1">Uncharacterized protein</fullName>
    </submittedName>
</protein>